<evidence type="ECO:0000313" key="5">
    <source>
        <dbReference type="Proteomes" id="UP000618382"/>
    </source>
</evidence>
<comment type="caution">
    <text evidence="3">The sequence shown here is derived from an EMBL/GenBank/DDBJ whole genome shotgun (WGS) entry which is preliminary data.</text>
</comment>
<reference evidence="2 5" key="2">
    <citation type="submission" date="2021-01" db="EMBL/GenBank/DDBJ databases">
        <title>Whole genome shotgun sequence of Cellulomonas oligotrophica NBRC 109435.</title>
        <authorList>
            <person name="Komaki H."/>
            <person name="Tamura T."/>
        </authorList>
    </citation>
    <scope>NUCLEOTIDE SEQUENCE [LARGE SCALE GENOMIC DNA]</scope>
    <source>
        <strain evidence="2 5">NBRC 109435</strain>
    </source>
</reference>
<dbReference type="Pfam" id="PF11188">
    <property type="entry name" value="DUF2975"/>
    <property type="match status" value="1"/>
</dbReference>
<feature type="transmembrane region" description="Helical" evidence="1">
    <location>
        <begin position="115"/>
        <end position="140"/>
    </location>
</feature>
<keyword evidence="1" id="KW-0812">Transmembrane</keyword>
<feature type="transmembrane region" description="Helical" evidence="1">
    <location>
        <begin position="83"/>
        <end position="109"/>
    </location>
</feature>
<evidence type="ECO:0000313" key="2">
    <source>
        <dbReference type="EMBL" id="GIG34403.1"/>
    </source>
</evidence>
<dbReference type="EMBL" id="JACCBK010000001">
    <property type="protein sequence ID" value="NYD86271.1"/>
    <property type="molecule type" value="Genomic_DNA"/>
</dbReference>
<name>A0A7Y9JXV7_9CELL</name>
<sequence>MGRWAVLALRVVIVLMIAGMLFVQAVMMPLLAADAREESPDLATTGWVVAVIGILGILAVEVALVCVWRLLTMVRRDTVFSPAAFRWVDVVIGCAVAGAVLAVVLGLVLAPGEAVAPGVVLLVGVGAMGCAGIALLVLVLRLLLTQAVALDTTATTLRAELDEVI</sequence>
<keyword evidence="1" id="KW-0472">Membrane</keyword>
<organism evidence="3 4">
    <name type="scientific">Cellulomonas oligotrophica</name>
    <dbReference type="NCBI Taxonomy" id="931536"/>
    <lineage>
        <taxon>Bacteria</taxon>
        <taxon>Bacillati</taxon>
        <taxon>Actinomycetota</taxon>
        <taxon>Actinomycetes</taxon>
        <taxon>Micrococcales</taxon>
        <taxon>Cellulomonadaceae</taxon>
        <taxon>Cellulomonas</taxon>
    </lineage>
</organism>
<dbReference type="InterPro" id="IPR021354">
    <property type="entry name" value="DUF2975"/>
</dbReference>
<dbReference type="RefSeq" id="WP_140457932.1">
    <property type="nucleotide sequence ID" value="NZ_BAABFI010000001.1"/>
</dbReference>
<feature type="transmembrane region" description="Helical" evidence="1">
    <location>
        <begin position="47"/>
        <end position="71"/>
    </location>
</feature>
<keyword evidence="1" id="KW-1133">Transmembrane helix</keyword>
<evidence type="ECO:0000313" key="4">
    <source>
        <dbReference type="Proteomes" id="UP000577956"/>
    </source>
</evidence>
<evidence type="ECO:0000313" key="3">
    <source>
        <dbReference type="EMBL" id="NYD86271.1"/>
    </source>
</evidence>
<keyword evidence="5" id="KW-1185">Reference proteome</keyword>
<gene>
    <name evidence="3" type="ORF">BKA21_001820</name>
    <name evidence="2" type="ORF">Col01nite_35620</name>
</gene>
<dbReference type="EMBL" id="BONN01000017">
    <property type="protein sequence ID" value="GIG34403.1"/>
    <property type="molecule type" value="Genomic_DNA"/>
</dbReference>
<dbReference type="AlphaFoldDB" id="A0A7Y9JXV7"/>
<feature type="transmembrane region" description="Helical" evidence="1">
    <location>
        <begin position="7"/>
        <end position="27"/>
    </location>
</feature>
<evidence type="ECO:0000256" key="1">
    <source>
        <dbReference type="SAM" id="Phobius"/>
    </source>
</evidence>
<dbReference type="Proteomes" id="UP000577956">
    <property type="component" value="Unassembled WGS sequence"/>
</dbReference>
<protein>
    <submittedName>
        <fullName evidence="2 3">Transporter</fullName>
    </submittedName>
</protein>
<reference evidence="3 4" key="1">
    <citation type="submission" date="2020-07" db="EMBL/GenBank/DDBJ databases">
        <title>Sequencing the genomes of 1000 actinobacteria strains.</title>
        <authorList>
            <person name="Klenk H.-P."/>
        </authorList>
    </citation>
    <scope>NUCLEOTIDE SEQUENCE [LARGE SCALE GENOMIC DNA]</scope>
    <source>
        <strain evidence="3 4">DSM 24482</strain>
    </source>
</reference>
<accession>A0A7Y9JXV7</accession>
<dbReference type="Proteomes" id="UP000618382">
    <property type="component" value="Unassembled WGS sequence"/>
</dbReference>
<proteinExistence type="predicted"/>